<evidence type="ECO:0000313" key="7">
    <source>
        <dbReference type="EnsemblPlants" id="OB10G16930.1"/>
    </source>
</evidence>
<keyword evidence="2" id="KW-0238">DNA-binding</keyword>
<proteinExistence type="predicted"/>
<evidence type="ECO:0000256" key="2">
    <source>
        <dbReference type="ARBA" id="ARBA00023125"/>
    </source>
</evidence>
<evidence type="ECO:0000256" key="5">
    <source>
        <dbReference type="SAM" id="MobiDB-lite"/>
    </source>
</evidence>
<feature type="compositionally biased region" description="Gly residues" evidence="5">
    <location>
        <begin position="8"/>
        <end position="18"/>
    </location>
</feature>
<dbReference type="PANTHER" id="PTHR31719:SF94">
    <property type="entry name" value="PROTEIN ATAF2"/>
    <property type="match status" value="1"/>
</dbReference>
<keyword evidence="3" id="KW-0804">Transcription</keyword>
<dbReference type="PROSITE" id="PS51005">
    <property type="entry name" value="NAC"/>
    <property type="match status" value="1"/>
</dbReference>
<feature type="region of interest" description="Disordered" evidence="5">
    <location>
        <begin position="204"/>
        <end position="228"/>
    </location>
</feature>
<protein>
    <recommendedName>
        <fullName evidence="6">NAC domain-containing protein</fullName>
    </recommendedName>
</protein>
<dbReference type="PANTHER" id="PTHR31719">
    <property type="entry name" value="NAC TRANSCRIPTION FACTOR 56"/>
    <property type="match status" value="1"/>
</dbReference>
<dbReference type="Proteomes" id="UP000006038">
    <property type="component" value="Chromosome 10"/>
</dbReference>
<feature type="region of interest" description="Disordered" evidence="5">
    <location>
        <begin position="112"/>
        <end position="139"/>
    </location>
</feature>
<evidence type="ECO:0000259" key="6">
    <source>
        <dbReference type="PROSITE" id="PS51005"/>
    </source>
</evidence>
<dbReference type="eggNOG" id="ENOG502R70W">
    <property type="taxonomic scope" value="Eukaryota"/>
</dbReference>
<feature type="domain" description="NAC" evidence="6">
    <location>
        <begin position="38"/>
        <end position="200"/>
    </location>
</feature>
<keyword evidence="4" id="KW-0539">Nucleus</keyword>
<dbReference type="GO" id="GO:0006355">
    <property type="term" value="P:regulation of DNA-templated transcription"/>
    <property type="evidence" value="ECO:0007669"/>
    <property type="project" value="InterPro"/>
</dbReference>
<dbReference type="HOGENOM" id="CLU_081982_0_0_1"/>
<dbReference type="GO" id="GO:0003677">
    <property type="term" value="F:DNA binding"/>
    <property type="evidence" value="ECO:0007669"/>
    <property type="project" value="UniProtKB-KW"/>
</dbReference>
<dbReference type="InterPro" id="IPR003441">
    <property type="entry name" value="NAC-dom"/>
</dbReference>
<reference evidence="7" key="1">
    <citation type="journal article" date="2013" name="Nat. Commun.">
        <title>Whole-genome sequencing of Oryza brachyantha reveals mechanisms underlying Oryza genome evolution.</title>
        <authorList>
            <person name="Chen J."/>
            <person name="Huang Q."/>
            <person name="Gao D."/>
            <person name="Wang J."/>
            <person name="Lang Y."/>
            <person name="Liu T."/>
            <person name="Li B."/>
            <person name="Bai Z."/>
            <person name="Luis Goicoechea J."/>
            <person name="Liang C."/>
            <person name="Chen C."/>
            <person name="Zhang W."/>
            <person name="Sun S."/>
            <person name="Liao Y."/>
            <person name="Zhang X."/>
            <person name="Yang L."/>
            <person name="Song C."/>
            <person name="Wang M."/>
            <person name="Shi J."/>
            <person name="Liu G."/>
            <person name="Liu J."/>
            <person name="Zhou H."/>
            <person name="Zhou W."/>
            <person name="Yu Q."/>
            <person name="An N."/>
            <person name="Chen Y."/>
            <person name="Cai Q."/>
            <person name="Wang B."/>
            <person name="Liu B."/>
            <person name="Min J."/>
            <person name="Huang Y."/>
            <person name="Wu H."/>
            <person name="Li Z."/>
            <person name="Zhang Y."/>
            <person name="Yin Y."/>
            <person name="Song W."/>
            <person name="Jiang J."/>
            <person name="Jackson S.A."/>
            <person name="Wing R.A."/>
            <person name="Wang J."/>
            <person name="Chen M."/>
        </authorList>
    </citation>
    <scope>NUCLEOTIDE SEQUENCE [LARGE SCALE GENOMIC DNA]</scope>
    <source>
        <strain evidence="7">cv. IRGC 101232</strain>
    </source>
</reference>
<name>J3N2E5_ORYBR</name>
<dbReference type="Gramene" id="OB10G16930.1">
    <property type="protein sequence ID" value="OB10G16930.1"/>
    <property type="gene ID" value="OB10G16930"/>
</dbReference>
<feature type="region of interest" description="Disordered" evidence="5">
    <location>
        <begin position="1"/>
        <end position="26"/>
    </location>
</feature>
<evidence type="ECO:0000313" key="8">
    <source>
        <dbReference type="Proteomes" id="UP000006038"/>
    </source>
</evidence>
<evidence type="ECO:0000256" key="1">
    <source>
        <dbReference type="ARBA" id="ARBA00023015"/>
    </source>
</evidence>
<dbReference type="EnsemblPlants" id="OB10G16930.1">
    <property type="protein sequence ID" value="OB10G16930.1"/>
    <property type="gene ID" value="OB10G16930"/>
</dbReference>
<organism evidence="7">
    <name type="scientific">Oryza brachyantha</name>
    <name type="common">malo sina</name>
    <dbReference type="NCBI Taxonomy" id="4533"/>
    <lineage>
        <taxon>Eukaryota</taxon>
        <taxon>Viridiplantae</taxon>
        <taxon>Streptophyta</taxon>
        <taxon>Embryophyta</taxon>
        <taxon>Tracheophyta</taxon>
        <taxon>Spermatophyta</taxon>
        <taxon>Magnoliopsida</taxon>
        <taxon>Liliopsida</taxon>
        <taxon>Poales</taxon>
        <taxon>Poaceae</taxon>
        <taxon>BOP clade</taxon>
        <taxon>Oryzoideae</taxon>
        <taxon>Oryzeae</taxon>
        <taxon>Oryzinae</taxon>
        <taxon>Oryza</taxon>
    </lineage>
</organism>
<dbReference type="SUPFAM" id="SSF101941">
    <property type="entry name" value="NAC domain"/>
    <property type="match status" value="1"/>
</dbReference>
<dbReference type="InterPro" id="IPR036093">
    <property type="entry name" value="NAC_dom_sf"/>
</dbReference>
<feature type="compositionally biased region" description="Acidic residues" evidence="5">
    <location>
        <begin position="206"/>
        <end position="216"/>
    </location>
</feature>
<dbReference type="Gene3D" id="2.170.150.80">
    <property type="entry name" value="NAC domain"/>
    <property type="match status" value="1"/>
</dbReference>
<keyword evidence="8" id="KW-1185">Reference proteome</keyword>
<dbReference type="OMA" id="HEFCKFI"/>
<reference evidence="7" key="2">
    <citation type="submission" date="2013-04" db="UniProtKB">
        <authorList>
            <consortium name="EnsemblPlants"/>
        </authorList>
    </citation>
    <scope>IDENTIFICATION</scope>
</reference>
<sequence length="297" mass="33758">MAALPPGDGEGGSGGGGGKESKGKEKVVEEYGKNRHGQPVGFYMVPSDLELIRMLRCKLLRGKLPGALNDVFHELRILDFHPAVLYSMYEKRMEDDYIYFFSRREYPAKAGRNKRRPVRATNGGTWKASGGSKTVETKKGGRDVAVGQRLTMVFYERRLGGDKKAESVKTNWGMHEFCKFIPGSKNKELEDLAVYRLYKMGRKEEEQEAEEDEEVVEPSTSASTEIPPQLPPAPQLLLELAGSSPPILALPPPEGFDETWPDRRRRYWRCLHWRASTGGSRRRRCHCSRWRRAWLEG</sequence>
<accession>J3N2E5</accession>
<evidence type="ECO:0000256" key="3">
    <source>
        <dbReference type="ARBA" id="ARBA00023163"/>
    </source>
</evidence>
<evidence type="ECO:0000256" key="4">
    <source>
        <dbReference type="ARBA" id="ARBA00023242"/>
    </source>
</evidence>
<dbReference type="STRING" id="4533.J3N2E5"/>
<keyword evidence="1" id="KW-0805">Transcription regulation</keyword>
<dbReference type="AlphaFoldDB" id="J3N2E5"/>
<dbReference type="Pfam" id="PF02365">
    <property type="entry name" value="NAM"/>
    <property type="match status" value="1"/>
</dbReference>